<keyword evidence="5" id="KW-0732">Signal</keyword>
<feature type="transmembrane region" description="Helical" evidence="9">
    <location>
        <begin position="30"/>
        <end position="48"/>
    </location>
</feature>
<evidence type="ECO:0000256" key="4">
    <source>
        <dbReference type="ARBA" id="ARBA00022692"/>
    </source>
</evidence>
<evidence type="ECO:0000256" key="7">
    <source>
        <dbReference type="ARBA" id="ARBA00022989"/>
    </source>
</evidence>
<evidence type="ECO:0000256" key="9">
    <source>
        <dbReference type="SAM" id="Phobius"/>
    </source>
</evidence>
<comment type="function">
    <text evidence="1">Subunit of the oligosaccharyl transferase (OST) complex that catalyzes the initial transfer of a defined glycan (Glc(3)Man(9)GlcNAc(2) in eukaryotes) from the lipid carrier dolichol-pyrophosphate to an asparagine residue within an Asn-X-Ser/Thr consensus motif in nascent polypeptide chains, the first step in protein N-glycosylation. N-glycosylation occurs cotranslationally and the complex associates with the Sec61 complex at the channel-forming translocon complex that mediates protein translocation across the endoplasmic reticulum (ER). All subunits are required for a maximal enzyme activity.</text>
</comment>
<evidence type="ECO:0000256" key="6">
    <source>
        <dbReference type="ARBA" id="ARBA00022824"/>
    </source>
</evidence>
<keyword evidence="7 9" id="KW-1133">Transmembrane helix</keyword>
<dbReference type="PANTHER" id="PTHR12692:SF0">
    <property type="entry name" value="GH11935P"/>
    <property type="match status" value="1"/>
</dbReference>
<keyword evidence="4 9" id="KW-0812">Transmembrane</keyword>
<keyword evidence="8 9" id="KW-0472">Membrane</keyword>
<comment type="subcellular location">
    <subcellularLocation>
        <location evidence="2">Endoplasmic reticulum membrane</location>
        <topology evidence="2">Multi-pass membrane protein</topology>
    </subcellularLocation>
</comment>
<comment type="similarity">
    <text evidence="3">Belongs to the OST3/OST6 family.</text>
</comment>
<dbReference type="Proteomes" id="UP001233999">
    <property type="component" value="Unassembled WGS sequence"/>
</dbReference>
<keyword evidence="11" id="KW-1185">Reference proteome</keyword>
<name>A0AAD8A568_DIPPU</name>
<feature type="transmembrane region" description="Helical" evidence="9">
    <location>
        <begin position="69"/>
        <end position="88"/>
    </location>
</feature>
<evidence type="ECO:0000256" key="5">
    <source>
        <dbReference type="ARBA" id="ARBA00022729"/>
    </source>
</evidence>
<gene>
    <name evidence="10" type="ORF">L9F63_001798</name>
</gene>
<sequence length="137" mass="16184">MYLAVLSTFYIIFLYFLFNPRQDFLFDKDWWGMACVFFCYAMTSGQLWNTIRNPPIFSIKLLNRMNAQSVLESCIVTVTYIAIFRSIIRLMEAVNERNITVRNNNVTGAITKIFMLYGVLFLFFRKKAGDDFLNFIF</sequence>
<dbReference type="GO" id="GO:0008250">
    <property type="term" value="C:oligosaccharyltransferase complex"/>
    <property type="evidence" value="ECO:0007669"/>
    <property type="project" value="TreeGrafter"/>
</dbReference>
<proteinExistence type="inferred from homology"/>
<evidence type="ECO:0000256" key="3">
    <source>
        <dbReference type="ARBA" id="ARBA00009561"/>
    </source>
</evidence>
<evidence type="ECO:0000256" key="1">
    <source>
        <dbReference type="ARBA" id="ARBA00002791"/>
    </source>
</evidence>
<evidence type="ECO:0000256" key="8">
    <source>
        <dbReference type="ARBA" id="ARBA00023136"/>
    </source>
</evidence>
<evidence type="ECO:0000256" key="2">
    <source>
        <dbReference type="ARBA" id="ARBA00004477"/>
    </source>
</evidence>
<accession>A0AAD8A568</accession>
<reference evidence="10" key="2">
    <citation type="submission" date="2023-05" db="EMBL/GenBank/DDBJ databases">
        <authorList>
            <person name="Fouks B."/>
        </authorList>
    </citation>
    <scope>NUCLEOTIDE SEQUENCE</scope>
    <source>
        <strain evidence="10">Stay&amp;Tobe</strain>
        <tissue evidence="10">Testes</tissue>
    </source>
</reference>
<dbReference type="Pfam" id="PF04756">
    <property type="entry name" value="OST3_OST6"/>
    <property type="match status" value="1"/>
</dbReference>
<keyword evidence="6" id="KW-0256">Endoplasmic reticulum</keyword>
<dbReference type="InterPro" id="IPR021149">
    <property type="entry name" value="OligosaccharylTrfase_OST3/OST6"/>
</dbReference>
<dbReference type="GO" id="GO:0018279">
    <property type="term" value="P:protein N-linked glycosylation via asparagine"/>
    <property type="evidence" value="ECO:0007669"/>
    <property type="project" value="TreeGrafter"/>
</dbReference>
<feature type="transmembrane region" description="Helical" evidence="9">
    <location>
        <begin position="108"/>
        <end position="124"/>
    </location>
</feature>
<dbReference type="PANTHER" id="PTHR12692">
    <property type="entry name" value="DOLICHYL-DIPHOSPHOOLIGOSACCHARIDE--PROTEIN GLYCOSYLTRANSFERASE-RELATED"/>
    <property type="match status" value="1"/>
</dbReference>
<dbReference type="EMBL" id="JASPKZ010003861">
    <property type="protein sequence ID" value="KAJ9591653.1"/>
    <property type="molecule type" value="Genomic_DNA"/>
</dbReference>
<comment type="caution">
    <text evidence="10">The sequence shown here is derived from an EMBL/GenBank/DDBJ whole genome shotgun (WGS) entry which is preliminary data.</text>
</comment>
<dbReference type="AlphaFoldDB" id="A0AAD8A568"/>
<organism evidence="10 11">
    <name type="scientific">Diploptera punctata</name>
    <name type="common">Pacific beetle cockroach</name>
    <dbReference type="NCBI Taxonomy" id="6984"/>
    <lineage>
        <taxon>Eukaryota</taxon>
        <taxon>Metazoa</taxon>
        <taxon>Ecdysozoa</taxon>
        <taxon>Arthropoda</taxon>
        <taxon>Hexapoda</taxon>
        <taxon>Insecta</taxon>
        <taxon>Pterygota</taxon>
        <taxon>Neoptera</taxon>
        <taxon>Polyneoptera</taxon>
        <taxon>Dictyoptera</taxon>
        <taxon>Blattodea</taxon>
        <taxon>Blaberoidea</taxon>
        <taxon>Blaberidae</taxon>
        <taxon>Diplopterinae</taxon>
        <taxon>Diploptera</taxon>
    </lineage>
</organism>
<protein>
    <submittedName>
        <fullName evidence="10">Uncharacterized protein</fullName>
    </submittedName>
</protein>
<evidence type="ECO:0000313" key="11">
    <source>
        <dbReference type="Proteomes" id="UP001233999"/>
    </source>
</evidence>
<evidence type="ECO:0000313" key="10">
    <source>
        <dbReference type="EMBL" id="KAJ9591653.1"/>
    </source>
</evidence>
<reference evidence="10" key="1">
    <citation type="journal article" date="2023" name="IScience">
        <title>Live-bearing cockroach genome reveals convergent evolutionary mechanisms linked to viviparity in insects and beyond.</title>
        <authorList>
            <person name="Fouks B."/>
            <person name="Harrison M.C."/>
            <person name="Mikhailova A.A."/>
            <person name="Marchal E."/>
            <person name="English S."/>
            <person name="Carruthers M."/>
            <person name="Jennings E.C."/>
            <person name="Chiamaka E.L."/>
            <person name="Frigard R.A."/>
            <person name="Pippel M."/>
            <person name="Attardo G.M."/>
            <person name="Benoit J.B."/>
            <person name="Bornberg-Bauer E."/>
            <person name="Tobe S.S."/>
        </authorList>
    </citation>
    <scope>NUCLEOTIDE SEQUENCE</scope>
    <source>
        <strain evidence="10">Stay&amp;Tobe</strain>
    </source>
</reference>